<dbReference type="Proteomes" id="UP001343257">
    <property type="component" value="Unassembled WGS sequence"/>
</dbReference>
<evidence type="ECO:0000259" key="1">
    <source>
        <dbReference type="SMART" id="SM00871"/>
    </source>
</evidence>
<dbReference type="PANTHER" id="PTHR36444:SF2">
    <property type="entry name" value="TRANSCRIPTIONAL REGULATOR PROTEIN YOBU-RELATED"/>
    <property type="match status" value="1"/>
</dbReference>
<gene>
    <name evidence="2" type="ORF">P9847_20260</name>
</gene>
<feature type="domain" description="AraC effector-binding" evidence="1">
    <location>
        <begin position="1"/>
        <end position="150"/>
    </location>
</feature>
<dbReference type="Gene3D" id="3.20.80.10">
    <property type="entry name" value="Regulatory factor, effector binding domain"/>
    <property type="match status" value="1"/>
</dbReference>
<evidence type="ECO:0000313" key="2">
    <source>
        <dbReference type="EMBL" id="MED5019633.1"/>
    </source>
</evidence>
<dbReference type="InterPro" id="IPR001646">
    <property type="entry name" value="5peptide_repeat"/>
</dbReference>
<dbReference type="SUPFAM" id="SSF141571">
    <property type="entry name" value="Pentapeptide repeat-like"/>
    <property type="match status" value="1"/>
</dbReference>
<protein>
    <submittedName>
        <fullName evidence="2">GyrI-like domain-containing protein</fullName>
    </submittedName>
</protein>
<dbReference type="EMBL" id="JARTLD010000052">
    <property type="protein sequence ID" value="MED5019633.1"/>
    <property type="molecule type" value="Genomic_DNA"/>
</dbReference>
<dbReference type="Pfam" id="PF06445">
    <property type="entry name" value="GyrI-like"/>
    <property type="match status" value="1"/>
</dbReference>
<accession>A0ABU6PXL1</accession>
<reference evidence="2 3" key="1">
    <citation type="submission" date="2023-03" db="EMBL/GenBank/DDBJ databases">
        <title>Bacillus Genome Sequencing.</title>
        <authorList>
            <person name="Dunlap C."/>
        </authorList>
    </citation>
    <scope>NUCLEOTIDE SEQUENCE [LARGE SCALE GENOMIC DNA]</scope>
    <source>
        <strain evidence="2 3">NRS-52</strain>
    </source>
</reference>
<name>A0ABU6PXL1_9BACL</name>
<proteinExistence type="predicted"/>
<dbReference type="Pfam" id="PF00805">
    <property type="entry name" value="Pentapeptide"/>
    <property type="match status" value="2"/>
</dbReference>
<sequence length="308" mass="35792">MIGMATFIDPNRIKPEHVIPKFWQSAMPRISDISDVRRPFATIGLYQYKPPFGSQQDYQYVAGVEVEMESSAAVPEGMQEVIIPENDYLVITYRGKANGLGQVWDYFRGYWLPKQDGFEAVEDYEFERHDGRYLGTDDDNSVFEMHFPIRERSKDQRLTDAFVVDEKGGHALQDLRGKRIRMASFRDADFHGIDMRSTVLRHVNFVGATWEHIYFSNLHINEIQMGGTIFEHIRRPDATESQLEGEPGTEGWVNVEPVLFRACDLRTAKFENCDLRQVNLLHCRLEGMMIDGIPVTEMLEYYKQTYRK</sequence>
<dbReference type="Gene3D" id="2.160.20.80">
    <property type="entry name" value="E3 ubiquitin-protein ligase SopA"/>
    <property type="match status" value="1"/>
</dbReference>
<comment type="caution">
    <text evidence="2">The sequence shown here is derived from an EMBL/GenBank/DDBJ whole genome shotgun (WGS) entry which is preliminary data.</text>
</comment>
<dbReference type="SMART" id="SM00871">
    <property type="entry name" value="AraC_E_bind"/>
    <property type="match status" value="1"/>
</dbReference>
<dbReference type="InterPro" id="IPR029442">
    <property type="entry name" value="GyrI-like"/>
</dbReference>
<organism evidence="2 3">
    <name type="scientific">Paenibacillus chibensis</name>
    <dbReference type="NCBI Taxonomy" id="59846"/>
    <lineage>
        <taxon>Bacteria</taxon>
        <taxon>Bacillati</taxon>
        <taxon>Bacillota</taxon>
        <taxon>Bacilli</taxon>
        <taxon>Bacillales</taxon>
        <taxon>Paenibacillaceae</taxon>
        <taxon>Paenibacillus</taxon>
    </lineage>
</organism>
<dbReference type="SUPFAM" id="SSF55136">
    <property type="entry name" value="Probable bacterial effector-binding domain"/>
    <property type="match status" value="1"/>
</dbReference>
<dbReference type="PANTHER" id="PTHR36444">
    <property type="entry name" value="TRANSCRIPTIONAL REGULATOR PROTEIN YOBU-RELATED"/>
    <property type="match status" value="1"/>
</dbReference>
<dbReference type="InterPro" id="IPR010499">
    <property type="entry name" value="AraC_E-bd"/>
</dbReference>
<evidence type="ECO:0000313" key="3">
    <source>
        <dbReference type="Proteomes" id="UP001343257"/>
    </source>
</evidence>
<keyword evidence="3" id="KW-1185">Reference proteome</keyword>
<dbReference type="InterPro" id="IPR053182">
    <property type="entry name" value="YobU-like_regulator"/>
</dbReference>
<dbReference type="InterPro" id="IPR011256">
    <property type="entry name" value="Reg_factor_effector_dom_sf"/>
</dbReference>